<evidence type="ECO:0000259" key="3">
    <source>
        <dbReference type="Pfam" id="PF01370"/>
    </source>
</evidence>
<dbReference type="Gene3D" id="3.40.50.720">
    <property type="entry name" value="NAD(P)-binding Rossmann-like Domain"/>
    <property type="match status" value="1"/>
</dbReference>
<name>A0ABW6KFP0_9BACI</name>
<dbReference type="PANTHER" id="PTHR14097:SF7">
    <property type="entry name" value="OXIDOREDUCTASE HTATIP2"/>
    <property type="match status" value="1"/>
</dbReference>
<accession>A0ABW6KFP0</accession>
<keyword evidence="5" id="KW-1185">Reference proteome</keyword>
<comment type="subcellular location">
    <subcellularLocation>
        <location evidence="1">Membrane</location>
    </subcellularLocation>
</comment>
<dbReference type="PANTHER" id="PTHR14097">
    <property type="entry name" value="OXIDOREDUCTASE HTATIP2"/>
    <property type="match status" value="1"/>
</dbReference>
<keyword evidence="2" id="KW-0472">Membrane</keyword>
<gene>
    <name evidence="4" type="ORF">ACFYKX_21145</name>
</gene>
<evidence type="ECO:0000313" key="4">
    <source>
        <dbReference type="EMBL" id="MFE8703090.1"/>
    </source>
</evidence>
<organism evidence="4 5">
    <name type="scientific">Cytobacillus spartinae</name>
    <dbReference type="NCBI Taxonomy" id="3299023"/>
    <lineage>
        <taxon>Bacteria</taxon>
        <taxon>Bacillati</taxon>
        <taxon>Bacillota</taxon>
        <taxon>Bacilli</taxon>
        <taxon>Bacillales</taxon>
        <taxon>Bacillaceae</taxon>
        <taxon>Cytobacillus</taxon>
    </lineage>
</organism>
<dbReference type="Proteomes" id="UP001601059">
    <property type="component" value="Unassembled WGS sequence"/>
</dbReference>
<evidence type="ECO:0000256" key="2">
    <source>
        <dbReference type="ARBA" id="ARBA00023136"/>
    </source>
</evidence>
<dbReference type="EMBL" id="JBIACK010000013">
    <property type="protein sequence ID" value="MFE8703090.1"/>
    <property type="molecule type" value="Genomic_DNA"/>
</dbReference>
<feature type="domain" description="NAD-dependent epimerase/dehydratase" evidence="3">
    <location>
        <begin position="6"/>
        <end position="115"/>
    </location>
</feature>
<dbReference type="Pfam" id="PF01370">
    <property type="entry name" value="Epimerase"/>
    <property type="match status" value="1"/>
</dbReference>
<dbReference type="SUPFAM" id="SSF51735">
    <property type="entry name" value="NAD(P)-binding Rossmann-fold domains"/>
    <property type="match status" value="1"/>
</dbReference>
<reference evidence="4 5" key="1">
    <citation type="submission" date="2024-08" db="EMBL/GenBank/DDBJ databases">
        <title>Two novel Cytobacillus novel species.</title>
        <authorList>
            <person name="Liu G."/>
        </authorList>
    </citation>
    <scope>NUCLEOTIDE SEQUENCE [LARGE SCALE GENOMIC DNA]</scope>
    <source>
        <strain evidence="4 5">FJAT-54145</strain>
    </source>
</reference>
<dbReference type="InterPro" id="IPR001509">
    <property type="entry name" value="Epimerase_deHydtase"/>
</dbReference>
<comment type="caution">
    <text evidence="4">The sequence shown here is derived from an EMBL/GenBank/DDBJ whole genome shotgun (WGS) entry which is preliminary data.</text>
</comment>
<proteinExistence type="predicted"/>
<sequence>MKEKSALIAGATGLIGSSLLQNLLDGTEYEKVIAIVRSPLNISHPKLIEKIVDFNELETYKEVFEVDDVFCCLGTTIKKAKTQENMFRIDVEYPLSIARLASERNAKQYFLVSSMGADPNSSIWYSKMKGTLEQELKKIPFETISIMRPSLLLGHRKEFRLGERVASVLSKPLSFLFLGPLKKYRAIEASTVALAMYKIAQSNKNGIKIYESEKIQKVAENYQ</sequence>
<dbReference type="CDD" id="cd05250">
    <property type="entry name" value="CC3_like_SDR_a"/>
    <property type="match status" value="1"/>
</dbReference>
<evidence type="ECO:0000313" key="5">
    <source>
        <dbReference type="Proteomes" id="UP001601059"/>
    </source>
</evidence>
<evidence type="ECO:0000256" key="1">
    <source>
        <dbReference type="ARBA" id="ARBA00004370"/>
    </source>
</evidence>
<dbReference type="RefSeq" id="WP_389363331.1">
    <property type="nucleotide sequence ID" value="NZ_JBIACK010000013.1"/>
</dbReference>
<protein>
    <submittedName>
        <fullName evidence="4">Oxidoreductase</fullName>
    </submittedName>
</protein>
<dbReference type="InterPro" id="IPR036291">
    <property type="entry name" value="NAD(P)-bd_dom_sf"/>
</dbReference>